<dbReference type="Pfam" id="PF02518">
    <property type="entry name" value="HATPase_c"/>
    <property type="match status" value="1"/>
</dbReference>
<comment type="catalytic activity">
    <reaction evidence="1">
        <text>ATP + protein L-histidine = ADP + protein N-phospho-L-histidine.</text>
        <dbReference type="EC" id="2.7.13.3"/>
    </reaction>
</comment>
<dbReference type="CDD" id="cd00075">
    <property type="entry name" value="HATPase"/>
    <property type="match status" value="1"/>
</dbReference>
<organism evidence="16 17">
    <name type="scientific">Actinomadura montaniterrae</name>
    <dbReference type="NCBI Taxonomy" id="1803903"/>
    <lineage>
        <taxon>Bacteria</taxon>
        <taxon>Bacillati</taxon>
        <taxon>Actinomycetota</taxon>
        <taxon>Actinomycetes</taxon>
        <taxon>Streptosporangiales</taxon>
        <taxon>Thermomonosporaceae</taxon>
        <taxon>Actinomadura</taxon>
    </lineage>
</organism>
<dbReference type="SMART" id="SM00387">
    <property type="entry name" value="HATPase_c"/>
    <property type="match status" value="1"/>
</dbReference>
<evidence type="ECO:0000256" key="6">
    <source>
        <dbReference type="ARBA" id="ARBA00022679"/>
    </source>
</evidence>
<keyword evidence="9" id="KW-0418">Kinase</keyword>
<evidence type="ECO:0000259" key="15">
    <source>
        <dbReference type="PROSITE" id="PS50109"/>
    </source>
</evidence>
<keyword evidence="8" id="KW-0547">Nucleotide-binding</keyword>
<feature type="transmembrane region" description="Helical" evidence="14">
    <location>
        <begin position="45"/>
        <end position="74"/>
    </location>
</feature>
<evidence type="ECO:0000256" key="5">
    <source>
        <dbReference type="ARBA" id="ARBA00022553"/>
    </source>
</evidence>
<evidence type="ECO:0000256" key="7">
    <source>
        <dbReference type="ARBA" id="ARBA00022692"/>
    </source>
</evidence>
<comment type="caution">
    <text evidence="16">The sequence shown here is derived from an EMBL/GenBank/DDBJ whole genome shotgun (WGS) entry which is preliminary data.</text>
</comment>
<dbReference type="InterPro" id="IPR003661">
    <property type="entry name" value="HisK_dim/P_dom"/>
</dbReference>
<dbReference type="PRINTS" id="PR00344">
    <property type="entry name" value="BCTRLSENSOR"/>
</dbReference>
<protein>
    <recommendedName>
        <fullName evidence="4">histidine kinase</fullName>
        <ecNumber evidence="4">2.7.13.3</ecNumber>
    </recommendedName>
</protein>
<evidence type="ECO:0000256" key="9">
    <source>
        <dbReference type="ARBA" id="ARBA00022777"/>
    </source>
</evidence>
<feature type="domain" description="Histidine kinase" evidence="15">
    <location>
        <begin position="254"/>
        <end position="468"/>
    </location>
</feature>
<dbReference type="PROSITE" id="PS50109">
    <property type="entry name" value="HIS_KIN"/>
    <property type="match status" value="1"/>
</dbReference>
<evidence type="ECO:0000256" key="14">
    <source>
        <dbReference type="SAM" id="Phobius"/>
    </source>
</evidence>
<evidence type="ECO:0000313" key="17">
    <source>
        <dbReference type="Proteomes" id="UP000483004"/>
    </source>
</evidence>
<accession>A0A6L3W7D2</accession>
<dbReference type="Pfam" id="PF13493">
    <property type="entry name" value="DUF4118"/>
    <property type="match status" value="1"/>
</dbReference>
<dbReference type="PANTHER" id="PTHR45569">
    <property type="entry name" value="SENSOR PROTEIN KDPD"/>
    <property type="match status" value="1"/>
</dbReference>
<reference evidence="16 17" key="1">
    <citation type="submission" date="2019-09" db="EMBL/GenBank/DDBJ databases">
        <title>Actinomadura physcomitrii sp. nov., a novel actinomycete isolated from moss [Physcomitrium sphaericum (Ludw) Fuernr].</title>
        <authorList>
            <person name="Liu C."/>
            <person name="Zhuang X."/>
        </authorList>
    </citation>
    <scope>NUCLEOTIDE SEQUENCE [LARGE SCALE GENOMIC DNA]</scope>
    <source>
        <strain evidence="16 17">CYP1-1B</strain>
    </source>
</reference>
<dbReference type="InterPro" id="IPR003594">
    <property type="entry name" value="HATPase_dom"/>
</dbReference>
<dbReference type="InterPro" id="IPR038318">
    <property type="entry name" value="KdpD_sf"/>
</dbReference>
<dbReference type="InterPro" id="IPR005467">
    <property type="entry name" value="His_kinase_dom"/>
</dbReference>
<evidence type="ECO:0000256" key="10">
    <source>
        <dbReference type="ARBA" id="ARBA00022840"/>
    </source>
</evidence>
<evidence type="ECO:0000256" key="8">
    <source>
        <dbReference type="ARBA" id="ARBA00022741"/>
    </source>
</evidence>
<dbReference type="PANTHER" id="PTHR45569:SF1">
    <property type="entry name" value="SENSOR PROTEIN KDPD"/>
    <property type="match status" value="1"/>
</dbReference>
<dbReference type="GO" id="GO:0005886">
    <property type="term" value="C:plasma membrane"/>
    <property type="evidence" value="ECO:0007669"/>
    <property type="project" value="UniProtKB-SubCell"/>
</dbReference>
<keyword evidence="6" id="KW-0808">Transferase</keyword>
<keyword evidence="13 14" id="KW-0472">Membrane</keyword>
<keyword evidence="5" id="KW-0597">Phosphoprotein</keyword>
<dbReference type="SMART" id="SM00388">
    <property type="entry name" value="HisKA"/>
    <property type="match status" value="1"/>
</dbReference>
<dbReference type="AlphaFoldDB" id="A0A6L3W7D2"/>
<dbReference type="InterPro" id="IPR004358">
    <property type="entry name" value="Sig_transdc_His_kin-like_C"/>
</dbReference>
<dbReference type="GO" id="GO:0000155">
    <property type="term" value="F:phosphorelay sensor kinase activity"/>
    <property type="evidence" value="ECO:0007669"/>
    <property type="project" value="InterPro"/>
</dbReference>
<evidence type="ECO:0000256" key="13">
    <source>
        <dbReference type="ARBA" id="ARBA00023136"/>
    </source>
</evidence>
<dbReference type="EC" id="2.7.13.3" evidence="4"/>
<proteinExistence type="predicted"/>
<dbReference type="RefSeq" id="WP_151537726.1">
    <property type="nucleotide sequence ID" value="NZ_WBMR01000001.1"/>
</dbReference>
<feature type="transmembrane region" description="Helical" evidence="14">
    <location>
        <begin position="94"/>
        <end position="114"/>
    </location>
</feature>
<dbReference type="Gene3D" id="1.20.120.620">
    <property type="entry name" value="Backbone structure of the membrane domain of e. Coli histidine kinase receptor kdpd"/>
    <property type="match status" value="1"/>
</dbReference>
<dbReference type="Proteomes" id="UP000483004">
    <property type="component" value="Unassembled WGS sequence"/>
</dbReference>
<name>A0A6L3W7D2_9ACTN</name>
<dbReference type="InterPro" id="IPR025201">
    <property type="entry name" value="KdpD_TM"/>
</dbReference>
<dbReference type="InterPro" id="IPR052023">
    <property type="entry name" value="Histidine_kinase_KdpD"/>
</dbReference>
<evidence type="ECO:0000256" key="2">
    <source>
        <dbReference type="ARBA" id="ARBA00004141"/>
    </source>
</evidence>
<keyword evidence="11 14" id="KW-1133">Transmembrane helix</keyword>
<dbReference type="OrthoDB" id="9806130at2"/>
<dbReference type="Pfam" id="PF00512">
    <property type="entry name" value="HisKA"/>
    <property type="match status" value="1"/>
</dbReference>
<evidence type="ECO:0000256" key="12">
    <source>
        <dbReference type="ARBA" id="ARBA00023012"/>
    </source>
</evidence>
<keyword evidence="17" id="KW-1185">Reference proteome</keyword>
<evidence type="ECO:0000256" key="3">
    <source>
        <dbReference type="ARBA" id="ARBA00004236"/>
    </source>
</evidence>
<sequence length="477" mass="50787">MRTPKDGALSRRRLVAGWALALAGPPLLTGLLLPWRGDLGLASELLVFLTFTVLVALAGGLGPALFAAIAGNLLTNWFFTPPYYTLTIADFEHVLALVLSVVVAAAVSLVVDLAERRRRWAVQAGSESVTLSRLSTTVLRGEDTLPDLLRQARETFALTSVTMLERTRHGWDVLGSSGDGYCTDPHQADMRVAVTGDLLLALRGRVLPEADRRVLSAFAHQAAAAVDRQRLQAEATRARELAEIDKVRTALLAAVSHDLRTPLASVKASVSSLRQDDVEWDPEDRAELLAAIEESADRLNRLIANLLDMTRLETGAVAPLTRPTTLDEIVPFALAAVPEARIEVDVPETLPPVLVDPGLLERALANVVENAVRYGAGPVQVVASELRFGVGEGRIEIHVVDDGPGVPDHDKDRVFGSFQRLGDAPKGAGVGLGLAVARGFTEAMGGTLTARDTPGGGLTMVFALPIAPDAPAAEEGR</sequence>
<evidence type="ECO:0000256" key="4">
    <source>
        <dbReference type="ARBA" id="ARBA00012438"/>
    </source>
</evidence>
<dbReference type="GO" id="GO:0005524">
    <property type="term" value="F:ATP binding"/>
    <property type="evidence" value="ECO:0007669"/>
    <property type="project" value="UniProtKB-KW"/>
</dbReference>
<dbReference type="InterPro" id="IPR036097">
    <property type="entry name" value="HisK_dim/P_sf"/>
</dbReference>
<feature type="transmembrane region" description="Helical" evidence="14">
    <location>
        <begin position="15"/>
        <end position="33"/>
    </location>
</feature>
<evidence type="ECO:0000256" key="11">
    <source>
        <dbReference type="ARBA" id="ARBA00022989"/>
    </source>
</evidence>
<keyword evidence="7 14" id="KW-0812">Transmembrane</keyword>
<gene>
    <name evidence="16" type="ORF">F9B16_00215</name>
</gene>
<dbReference type="Gene3D" id="3.30.565.10">
    <property type="entry name" value="Histidine kinase-like ATPase, C-terminal domain"/>
    <property type="match status" value="1"/>
</dbReference>
<comment type="subcellular location">
    <subcellularLocation>
        <location evidence="3">Cell membrane</location>
    </subcellularLocation>
    <subcellularLocation>
        <location evidence="2">Membrane</location>
        <topology evidence="2">Multi-pass membrane protein</topology>
    </subcellularLocation>
</comment>
<keyword evidence="12" id="KW-0902">Two-component regulatory system</keyword>
<evidence type="ECO:0000256" key="1">
    <source>
        <dbReference type="ARBA" id="ARBA00000085"/>
    </source>
</evidence>
<dbReference type="Gene3D" id="1.10.287.130">
    <property type="match status" value="1"/>
</dbReference>
<dbReference type="CDD" id="cd00082">
    <property type="entry name" value="HisKA"/>
    <property type="match status" value="1"/>
</dbReference>
<dbReference type="SUPFAM" id="SSF47384">
    <property type="entry name" value="Homodimeric domain of signal transducing histidine kinase"/>
    <property type="match status" value="1"/>
</dbReference>
<evidence type="ECO:0000313" key="16">
    <source>
        <dbReference type="EMBL" id="KAB2390302.1"/>
    </source>
</evidence>
<dbReference type="InterPro" id="IPR036890">
    <property type="entry name" value="HATPase_C_sf"/>
</dbReference>
<dbReference type="SUPFAM" id="SSF55874">
    <property type="entry name" value="ATPase domain of HSP90 chaperone/DNA topoisomerase II/histidine kinase"/>
    <property type="match status" value="1"/>
</dbReference>
<keyword evidence="10" id="KW-0067">ATP-binding</keyword>
<dbReference type="EMBL" id="WBMR01000001">
    <property type="protein sequence ID" value="KAB2390302.1"/>
    <property type="molecule type" value="Genomic_DNA"/>
</dbReference>